<organism evidence="1 2">
    <name type="scientific">Microthlaspi erraticum</name>
    <dbReference type="NCBI Taxonomy" id="1685480"/>
    <lineage>
        <taxon>Eukaryota</taxon>
        <taxon>Viridiplantae</taxon>
        <taxon>Streptophyta</taxon>
        <taxon>Embryophyta</taxon>
        <taxon>Tracheophyta</taxon>
        <taxon>Spermatophyta</taxon>
        <taxon>Magnoliopsida</taxon>
        <taxon>eudicotyledons</taxon>
        <taxon>Gunneridae</taxon>
        <taxon>Pentapetalae</taxon>
        <taxon>rosids</taxon>
        <taxon>malvids</taxon>
        <taxon>Brassicales</taxon>
        <taxon>Brassicaceae</taxon>
        <taxon>Coluteocarpeae</taxon>
        <taxon>Microthlaspi</taxon>
    </lineage>
</organism>
<sequence>MESWAEFILSLLEEVVQKPTILIGNSVATCKPRLCHRCLRGPWGALSPMPEINASCSLCENTQEKSMNS</sequence>
<proteinExistence type="predicted"/>
<gene>
    <name evidence="1" type="ORF">MERR_LOCUS44520</name>
</gene>
<accession>A0A6D2LC84</accession>
<dbReference type="AlphaFoldDB" id="A0A6D2LC84"/>
<dbReference type="EMBL" id="CACVBM020001684">
    <property type="protein sequence ID" value="CAA7057284.1"/>
    <property type="molecule type" value="Genomic_DNA"/>
</dbReference>
<evidence type="ECO:0000313" key="1">
    <source>
        <dbReference type="EMBL" id="CAA7057284.1"/>
    </source>
</evidence>
<keyword evidence="2" id="KW-1185">Reference proteome</keyword>
<comment type="caution">
    <text evidence="1">The sequence shown here is derived from an EMBL/GenBank/DDBJ whole genome shotgun (WGS) entry which is preliminary data.</text>
</comment>
<evidence type="ECO:0000313" key="2">
    <source>
        <dbReference type="Proteomes" id="UP000467841"/>
    </source>
</evidence>
<dbReference type="Proteomes" id="UP000467841">
    <property type="component" value="Unassembled WGS sequence"/>
</dbReference>
<protein>
    <submittedName>
        <fullName evidence="1">Uncharacterized protein</fullName>
    </submittedName>
</protein>
<reference evidence="1" key="1">
    <citation type="submission" date="2020-01" db="EMBL/GenBank/DDBJ databases">
        <authorList>
            <person name="Mishra B."/>
        </authorList>
    </citation>
    <scope>NUCLEOTIDE SEQUENCE [LARGE SCALE GENOMIC DNA]</scope>
</reference>
<name>A0A6D2LC84_9BRAS</name>